<dbReference type="CDD" id="cd16444">
    <property type="entry name" value="LipB"/>
    <property type="match status" value="1"/>
</dbReference>
<comment type="catalytic activity">
    <reaction evidence="5">
        <text>octanoyl-[ACP] + L-lysyl-[protein] = N(6)-octanoyl-L-lysyl-[protein] + holo-[ACP] + H(+)</text>
        <dbReference type="Rhea" id="RHEA:17665"/>
        <dbReference type="Rhea" id="RHEA-COMP:9636"/>
        <dbReference type="Rhea" id="RHEA-COMP:9685"/>
        <dbReference type="Rhea" id="RHEA-COMP:9752"/>
        <dbReference type="Rhea" id="RHEA-COMP:9928"/>
        <dbReference type="ChEBI" id="CHEBI:15378"/>
        <dbReference type="ChEBI" id="CHEBI:29969"/>
        <dbReference type="ChEBI" id="CHEBI:64479"/>
        <dbReference type="ChEBI" id="CHEBI:78463"/>
        <dbReference type="ChEBI" id="CHEBI:78809"/>
        <dbReference type="EC" id="2.3.1.181"/>
    </reaction>
</comment>
<evidence type="ECO:0000313" key="8">
    <source>
        <dbReference type="Proteomes" id="UP000654947"/>
    </source>
</evidence>
<dbReference type="Gene3D" id="3.30.930.10">
    <property type="entry name" value="Bira Bifunctional Protein, Domain 2"/>
    <property type="match status" value="1"/>
</dbReference>
<evidence type="ECO:0000256" key="3">
    <source>
        <dbReference type="ARBA" id="ARBA00023315"/>
    </source>
</evidence>
<organism evidence="7 8">
    <name type="scientific">Nocardiopsis kunsanensis</name>
    <dbReference type="NCBI Taxonomy" id="141693"/>
    <lineage>
        <taxon>Bacteria</taxon>
        <taxon>Bacillati</taxon>
        <taxon>Actinomycetota</taxon>
        <taxon>Actinomycetes</taxon>
        <taxon>Streptosporangiales</taxon>
        <taxon>Nocardiopsidaceae</taxon>
        <taxon>Nocardiopsis</taxon>
    </lineage>
</organism>
<reference evidence="7 8" key="1">
    <citation type="journal article" date="2014" name="Int. J. Syst. Evol. Microbiol.">
        <title>Complete genome sequence of Corynebacterium casei LMG S-19264T (=DSM 44701T), isolated from a smear-ripened cheese.</title>
        <authorList>
            <consortium name="US DOE Joint Genome Institute (JGI-PGF)"/>
            <person name="Walter F."/>
            <person name="Albersmeier A."/>
            <person name="Kalinowski J."/>
            <person name="Ruckert C."/>
        </authorList>
    </citation>
    <scope>NUCLEOTIDE SEQUENCE [LARGE SCALE GENOMIC DNA]</scope>
    <source>
        <strain evidence="7 8">KCTC 19473</strain>
    </source>
</reference>
<feature type="site" description="Lowers pKa of active site Cys" evidence="5">
    <location>
        <position position="176"/>
    </location>
</feature>
<keyword evidence="8" id="KW-1185">Reference proteome</keyword>
<comment type="subcellular location">
    <subcellularLocation>
        <location evidence="5">Cytoplasm</location>
    </subcellularLocation>
</comment>
<accession>A0A918XDP0</accession>
<comment type="pathway">
    <text evidence="1 5">Protein modification; protein lipoylation via endogenous pathway; protein N(6)-(lipoyl)lysine from octanoyl-[acyl-carrier-protein]: step 1/2.</text>
</comment>
<dbReference type="GO" id="GO:0033819">
    <property type="term" value="F:lipoyl(octanoyl) transferase activity"/>
    <property type="evidence" value="ECO:0007669"/>
    <property type="project" value="UniProtKB-EC"/>
</dbReference>
<dbReference type="PROSITE" id="PS01313">
    <property type="entry name" value="LIPB"/>
    <property type="match status" value="1"/>
</dbReference>
<proteinExistence type="inferred from homology"/>
<evidence type="ECO:0000313" key="7">
    <source>
        <dbReference type="EMBL" id="GHD27379.1"/>
    </source>
</evidence>
<feature type="binding site" evidence="5">
    <location>
        <begin position="179"/>
        <end position="181"/>
    </location>
    <ligand>
        <name>substrate</name>
    </ligand>
</feature>
<feature type="domain" description="BPL/LPL catalytic" evidence="6">
    <location>
        <begin position="65"/>
        <end position="249"/>
    </location>
</feature>
<dbReference type="EMBL" id="BMXL01000012">
    <property type="protein sequence ID" value="GHD27379.1"/>
    <property type="molecule type" value="Genomic_DNA"/>
</dbReference>
<comment type="caution">
    <text evidence="7">The sequence shown here is derived from an EMBL/GenBank/DDBJ whole genome shotgun (WGS) entry which is preliminary data.</text>
</comment>
<dbReference type="InterPro" id="IPR045864">
    <property type="entry name" value="aa-tRNA-synth_II/BPL/LPL"/>
</dbReference>
<dbReference type="InterPro" id="IPR000544">
    <property type="entry name" value="Octanoyltransferase"/>
</dbReference>
<protein>
    <recommendedName>
        <fullName evidence="5">Octanoyltransferase</fullName>
        <ecNumber evidence="5">2.3.1.181</ecNumber>
    </recommendedName>
    <alternativeName>
        <fullName evidence="5">Lipoate-protein ligase B</fullName>
    </alternativeName>
    <alternativeName>
        <fullName evidence="5">Lipoyl/octanoyl transferase</fullName>
    </alternativeName>
    <alternativeName>
        <fullName evidence="5">Octanoyl-[acyl-carrier-protein]-protein N-octanoyltransferase</fullName>
    </alternativeName>
</protein>
<dbReference type="InterPro" id="IPR004143">
    <property type="entry name" value="BPL_LPL_catalytic"/>
</dbReference>
<dbReference type="Pfam" id="PF21948">
    <property type="entry name" value="LplA-B_cat"/>
    <property type="match status" value="1"/>
</dbReference>
<dbReference type="NCBIfam" id="TIGR00214">
    <property type="entry name" value="lipB"/>
    <property type="match status" value="1"/>
</dbReference>
<evidence type="ECO:0000256" key="4">
    <source>
        <dbReference type="ARBA" id="ARBA00024732"/>
    </source>
</evidence>
<keyword evidence="3 5" id="KW-0012">Acyltransferase</keyword>
<dbReference type="GO" id="GO:0005737">
    <property type="term" value="C:cytoplasm"/>
    <property type="evidence" value="ECO:0007669"/>
    <property type="project" value="UniProtKB-SubCell"/>
</dbReference>
<gene>
    <name evidence="5" type="primary">lipB</name>
    <name evidence="7" type="ORF">GCM10007147_26470</name>
</gene>
<dbReference type="HAMAP" id="MF_00013">
    <property type="entry name" value="LipB"/>
    <property type="match status" value="1"/>
</dbReference>
<feature type="active site" description="Acyl-thioester intermediate" evidence="5">
    <location>
        <position position="210"/>
    </location>
</feature>
<feature type="binding site" evidence="5">
    <location>
        <begin position="192"/>
        <end position="194"/>
    </location>
    <ligand>
        <name>substrate</name>
    </ligand>
</feature>
<comment type="miscellaneous">
    <text evidence="5">In the reaction, the free carboxyl group of octanoic acid is attached via an amide linkage to the epsilon-amino group of a specific lysine residue of lipoyl domains of lipoate-dependent enzymes.</text>
</comment>
<evidence type="ECO:0000256" key="1">
    <source>
        <dbReference type="ARBA" id="ARBA00004821"/>
    </source>
</evidence>
<dbReference type="EC" id="2.3.1.181" evidence="5"/>
<dbReference type="SUPFAM" id="SSF55681">
    <property type="entry name" value="Class II aaRS and biotin synthetases"/>
    <property type="match status" value="1"/>
</dbReference>
<feature type="binding site" evidence="5">
    <location>
        <begin position="105"/>
        <end position="112"/>
    </location>
    <ligand>
        <name>substrate</name>
    </ligand>
</feature>
<comment type="function">
    <text evidence="4 5">Catalyzes the transfer of endogenously produced octanoic acid from octanoyl-acyl-carrier-protein onto the lipoyl domains of lipoate-dependent enzymes. Lipoyl-ACP can also act as a substrate although octanoyl-ACP is likely to be the physiological substrate.</text>
</comment>
<comment type="similarity">
    <text evidence="5">Belongs to the LipB family.</text>
</comment>
<sequence length="266" mass="29223">MRAIPLNAPFGKVRHPTSWGEPRILPGRKVGFVSDLVYAWLGDVPVPYHQGWDLQRRLHQDRVAEQVVDTVLFLEHEPVYTAGKRTGRWDRPITDPGAPVVDIDRGGKITWHGPGQLTVYPIVKLPDPVDVIAYVRILEEAVIRTIAEYGLTGRRIEGRSGVWLDPDPERGLIERKIAAIGCRIARGVGMHGLALNCDNDMSWFDRIVPCGISDAGVTSLTAELGRDVTVVEVRPLLERHLADVLGADGFSHTDGAELLSGATARG</sequence>
<evidence type="ECO:0000259" key="6">
    <source>
        <dbReference type="PROSITE" id="PS51733"/>
    </source>
</evidence>
<dbReference type="GO" id="GO:0009249">
    <property type="term" value="P:protein lipoylation"/>
    <property type="evidence" value="ECO:0007669"/>
    <property type="project" value="InterPro"/>
</dbReference>
<keyword evidence="5" id="KW-0963">Cytoplasm</keyword>
<dbReference type="PROSITE" id="PS51733">
    <property type="entry name" value="BPL_LPL_CATALYTIC"/>
    <property type="match status" value="1"/>
</dbReference>
<dbReference type="InterPro" id="IPR020605">
    <property type="entry name" value="Octanoyltransferase_CS"/>
</dbReference>
<dbReference type="FunFam" id="3.30.930.10:FF:000035">
    <property type="entry name" value="Putative lipoyltransferase 2, mitochondrial"/>
    <property type="match status" value="1"/>
</dbReference>
<name>A0A918XDP0_9ACTN</name>
<dbReference type="Proteomes" id="UP000654947">
    <property type="component" value="Unassembled WGS sequence"/>
</dbReference>
<dbReference type="PANTHER" id="PTHR10993">
    <property type="entry name" value="OCTANOYLTRANSFERASE"/>
    <property type="match status" value="1"/>
</dbReference>
<dbReference type="PANTHER" id="PTHR10993:SF7">
    <property type="entry name" value="LIPOYLTRANSFERASE 2, MITOCHONDRIAL-RELATED"/>
    <property type="match status" value="1"/>
</dbReference>
<dbReference type="AlphaFoldDB" id="A0A918XDP0"/>
<keyword evidence="2 5" id="KW-0808">Transferase</keyword>
<evidence type="ECO:0000256" key="5">
    <source>
        <dbReference type="HAMAP-Rule" id="MF_00013"/>
    </source>
</evidence>
<dbReference type="NCBIfam" id="NF010925">
    <property type="entry name" value="PRK14345.1"/>
    <property type="match status" value="1"/>
</dbReference>
<evidence type="ECO:0000256" key="2">
    <source>
        <dbReference type="ARBA" id="ARBA00022679"/>
    </source>
</evidence>